<organism evidence="1 2">
    <name type="scientific">Persicobacter diffluens</name>
    <dbReference type="NCBI Taxonomy" id="981"/>
    <lineage>
        <taxon>Bacteria</taxon>
        <taxon>Pseudomonadati</taxon>
        <taxon>Bacteroidota</taxon>
        <taxon>Cytophagia</taxon>
        <taxon>Cytophagales</taxon>
        <taxon>Persicobacteraceae</taxon>
        <taxon>Persicobacter</taxon>
    </lineage>
</organism>
<dbReference type="AlphaFoldDB" id="A0AAN4W1K2"/>
<comment type="caution">
    <text evidence="1">The sequence shown here is derived from an EMBL/GenBank/DDBJ whole genome shotgun (WGS) entry which is preliminary data.</text>
</comment>
<evidence type="ECO:0008006" key="3">
    <source>
        <dbReference type="Google" id="ProtNLM"/>
    </source>
</evidence>
<accession>A0AAN4W1K2</accession>
<dbReference type="RefSeq" id="WP_338238153.1">
    <property type="nucleotide sequence ID" value="NZ_BQKE01000002.1"/>
</dbReference>
<sequence>MKKLTYILAFAALVACGTEKTEKKQATVEQVATNEQTVKTETVEKVAITENKEIVPTTPLTPATKLELVSAVLADFSALEKVESGNPIVKFEEEAKTSAAFSMTITKGNIAEVLAKSKEYKKTVVVTGKHTIATFENVEECQASGAWGACMPMAKGYIKKGDLQPKKDYLNNIFGVPDKQLRTAYYFN</sequence>
<reference evidence="1 2" key="1">
    <citation type="submission" date="2021-12" db="EMBL/GenBank/DDBJ databases">
        <title>Genome sequencing of bacteria with rrn-lacking chromosome and rrn-plasmid.</title>
        <authorList>
            <person name="Anda M."/>
            <person name="Iwasaki W."/>
        </authorList>
    </citation>
    <scope>NUCLEOTIDE SEQUENCE [LARGE SCALE GENOMIC DNA]</scope>
    <source>
        <strain evidence="1 2">NBRC 15940</strain>
    </source>
</reference>
<evidence type="ECO:0000313" key="1">
    <source>
        <dbReference type="EMBL" id="GJM62928.1"/>
    </source>
</evidence>
<gene>
    <name evidence="1" type="ORF">PEDI_34800</name>
</gene>
<protein>
    <recommendedName>
        <fullName evidence="3">Lipoprotein</fullName>
    </recommendedName>
</protein>
<dbReference type="PROSITE" id="PS51257">
    <property type="entry name" value="PROKAR_LIPOPROTEIN"/>
    <property type="match status" value="1"/>
</dbReference>
<keyword evidence="2" id="KW-1185">Reference proteome</keyword>
<name>A0AAN4W1K2_9BACT</name>
<dbReference type="Proteomes" id="UP001310022">
    <property type="component" value="Unassembled WGS sequence"/>
</dbReference>
<dbReference type="EMBL" id="BQKE01000002">
    <property type="protein sequence ID" value="GJM62928.1"/>
    <property type="molecule type" value="Genomic_DNA"/>
</dbReference>
<proteinExistence type="predicted"/>
<evidence type="ECO:0000313" key="2">
    <source>
        <dbReference type="Proteomes" id="UP001310022"/>
    </source>
</evidence>